<feature type="transmembrane region" description="Helical" evidence="13">
    <location>
        <begin position="292"/>
        <end position="314"/>
    </location>
</feature>
<dbReference type="PANTHER" id="PTHR43170">
    <property type="entry name" value="GMP REDUCTASE"/>
    <property type="match status" value="1"/>
</dbReference>
<feature type="compositionally biased region" description="Basic and acidic residues" evidence="12">
    <location>
        <begin position="628"/>
        <end position="643"/>
    </location>
</feature>
<evidence type="ECO:0000256" key="7">
    <source>
        <dbReference type="ARBA" id="ARBA00023002"/>
    </source>
</evidence>
<feature type="domain" description="IMP dehydrogenase/GMP reductase" evidence="14">
    <location>
        <begin position="499"/>
        <end position="622"/>
    </location>
</feature>
<evidence type="ECO:0000256" key="9">
    <source>
        <dbReference type="ARBA" id="ARBA00030699"/>
    </source>
</evidence>
<dbReference type="InterPro" id="IPR015875">
    <property type="entry name" value="IMP_DH/GMP_Rdtase_CS"/>
</dbReference>
<keyword evidence="17" id="KW-1185">Reference proteome</keyword>
<dbReference type="EC" id="1.7.1.7" evidence="2"/>
<dbReference type="PROSITE" id="PS00487">
    <property type="entry name" value="IMP_DH_GMP_RED"/>
    <property type="match status" value="1"/>
</dbReference>
<keyword evidence="8 13" id="KW-0472">Membrane</keyword>
<name>A0ABP0IS72_9DINO</name>
<dbReference type="Gene3D" id="3.20.20.70">
    <property type="entry name" value="Aldolase class I"/>
    <property type="match status" value="2"/>
</dbReference>
<evidence type="ECO:0000256" key="2">
    <source>
        <dbReference type="ARBA" id="ARBA00012678"/>
    </source>
</evidence>
<evidence type="ECO:0000256" key="6">
    <source>
        <dbReference type="ARBA" id="ARBA00022989"/>
    </source>
</evidence>
<keyword evidence="5" id="KW-0521">NADP</keyword>
<dbReference type="InterPro" id="IPR001093">
    <property type="entry name" value="IMP_DH_GMPRt"/>
</dbReference>
<dbReference type="SUPFAM" id="SSF51412">
    <property type="entry name" value="Inosine monophosphate dehydrogenase (IMPDH)"/>
    <property type="match status" value="2"/>
</dbReference>
<proteinExistence type="predicted"/>
<feature type="transmembrane region" description="Helical" evidence="13">
    <location>
        <begin position="171"/>
        <end position="191"/>
    </location>
</feature>
<dbReference type="EMBL" id="CAXAMN010003636">
    <property type="protein sequence ID" value="CAK9005433.1"/>
    <property type="molecule type" value="Genomic_DNA"/>
</dbReference>
<dbReference type="InterPro" id="IPR013785">
    <property type="entry name" value="Aldolase_TIM"/>
</dbReference>
<feature type="transmembrane region" description="Helical" evidence="13">
    <location>
        <begin position="72"/>
        <end position="96"/>
    </location>
</feature>
<keyword evidence="6 13" id="KW-1133">Transmembrane helix</keyword>
<feature type="transmembrane region" description="Helical" evidence="13">
    <location>
        <begin position="415"/>
        <end position="438"/>
    </location>
</feature>
<feature type="transmembrane region" description="Helical" evidence="13">
    <location>
        <begin position="251"/>
        <end position="272"/>
    </location>
</feature>
<sequence>MPHLETEMKLDFKDVLIRPKRSALSSRAQVSIDREFVFPNSKQVWTGTPIIAANMDTVGTFEVAAVLAKRKWSAIGLISSLGLFTPTLTGPLVGFAADALAPEQRHRLFAGVALLKSTLQLAAWPALADAPSSRAYWWIFSCMCLQAACSQGGMLTEITLRFVGKETYGKVRLWGGIGFASGSLLTGLLAHHLGYSIVFLESMFVGVALATSVFCLAHASVSAAPGSEMLHVAAPSEPTSERSRRPSTKELLRFLLTPRVAVMLIIVVAMGFCEGIMQTYTYVRLQELPYGSSTIMSLSAVCMIISEVPFFYFADPIVRRFGIMPILSFSLLCSALRQGWISFLWDARWVLPGELLHGITFSIANAAVTLSAHDLAAGTRFETTMQSVIGSCWVGIGQGSASWAGGLVLHHAGPVALFQASALLALVSSLLPLGLALCDRQRPRCDADDRSILVGEDPTVNGGLLNRRVGGGITAIHKHYTVEQWKTWAEGPGKEILGFVAVSTGILDKDMEKLAQILKAVPGVNMICIDVANGYSEAFVQCIREVRKTYPKVTIMAGNVVTKEMTEELIFSGADVIKVGIGPGSVCTTRKQTGVGYPQLSAVLECADAAHGLGGRIVSDGGPLGDQPRGHRAERSIAMRTEP</sequence>
<evidence type="ECO:0000256" key="5">
    <source>
        <dbReference type="ARBA" id="ARBA00022857"/>
    </source>
</evidence>
<dbReference type="SUPFAM" id="SSF103473">
    <property type="entry name" value="MFS general substrate transporter"/>
    <property type="match status" value="1"/>
</dbReference>
<dbReference type="Proteomes" id="UP001642484">
    <property type="component" value="Unassembled WGS sequence"/>
</dbReference>
<dbReference type="SMART" id="SM01240">
    <property type="entry name" value="IMPDH"/>
    <property type="match status" value="1"/>
</dbReference>
<evidence type="ECO:0000256" key="3">
    <source>
        <dbReference type="ARBA" id="ARBA00015800"/>
    </source>
</evidence>
<reference evidence="16 17" key="1">
    <citation type="submission" date="2024-02" db="EMBL/GenBank/DDBJ databases">
        <authorList>
            <person name="Chen Y."/>
            <person name="Shah S."/>
            <person name="Dougan E. K."/>
            <person name="Thang M."/>
            <person name="Chan C."/>
        </authorList>
    </citation>
    <scope>NUCLEOTIDE SEQUENCE [LARGE SCALE GENOMIC DNA]</scope>
</reference>
<comment type="caution">
    <text evidence="16">The sequence shown here is derived from an EMBL/GenBank/DDBJ whole genome shotgun (WGS) entry which is preliminary data.</text>
</comment>
<dbReference type="Pfam" id="PF12832">
    <property type="entry name" value="MFS_1_like"/>
    <property type="match status" value="1"/>
</dbReference>
<evidence type="ECO:0000256" key="1">
    <source>
        <dbReference type="ARBA" id="ARBA00004141"/>
    </source>
</evidence>
<evidence type="ECO:0000256" key="11">
    <source>
        <dbReference type="ARBA" id="ARBA00048616"/>
    </source>
</evidence>
<dbReference type="Pfam" id="PF00478">
    <property type="entry name" value="IMPDH"/>
    <property type="match status" value="1"/>
</dbReference>
<comment type="function">
    <text evidence="10">Catalyzes the irreversible NADPH-dependent deamination of GMP to IMP. It functions in the conversion of nucleobase, nucleoside and nucleotide derivatives of G to A nucleotides, and in maintaining the intracellular balance of A and G nucleotides.</text>
</comment>
<dbReference type="PANTHER" id="PTHR43170:SF5">
    <property type="entry name" value="GMP REDUCTASE"/>
    <property type="match status" value="1"/>
</dbReference>
<evidence type="ECO:0000256" key="10">
    <source>
        <dbReference type="ARBA" id="ARBA00037691"/>
    </source>
</evidence>
<dbReference type="Gene3D" id="1.20.1250.20">
    <property type="entry name" value="MFS general substrate transporter like domains"/>
    <property type="match status" value="1"/>
</dbReference>
<evidence type="ECO:0000256" key="12">
    <source>
        <dbReference type="SAM" id="MobiDB-lite"/>
    </source>
</evidence>
<evidence type="ECO:0000259" key="14">
    <source>
        <dbReference type="Pfam" id="PF00478"/>
    </source>
</evidence>
<evidence type="ECO:0000256" key="13">
    <source>
        <dbReference type="SAM" id="Phobius"/>
    </source>
</evidence>
<accession>A0ABP0IS72</accession>
<feature type="region of interest" description="Disordered" evidence="12">
    <location>
        <begin position="618"/>
        <end position="643"/>
    </location>
</feature>
<feature type="transmembrane region" description="Helical" evidence="13">
    <location>
        <begin position="197"/>
        <end position="219"/>
    </location>
</feature>
<dbReference type="InterPro" id="IPR024989">
    <property type="entry name" value="MFS_assoc_dom"/>
</dbReference>
<organism evidence="16 17">
    <name type="scientific">Durusdinium trenchii</name>
    <dbReference type="NCBI Taxonomy" id="1381693"/>
    <lineage>
        <taxon>Eukaryota</taxon>
        <taxon>Sar</taxon>
        <taxon>Alveolata</taxon>
        <taxon>Dinophyceae</taxon>
        <taxon>Suessiales</taxon>
        <taxon>Symbiodiniaceae</taxon>
        <taxon>Durusdinium</taxon>
    </lineage>
</organism>
<feature type="transmembrane region" description="Helical" evidence="13">
    <location>
        <begin position="321"/>
        <end position="343"/>
    </location>
</feature>
<evidence type="ECO:0000313" key="16">
    <source>
        <dbReference type="EMBL" id="CAK9005433.1"/>
    </source>
</evidence>
<dbReference type="InterPro" id="IPR050139">
    <property type="entry name" value="GMP_reductase"/>
</dbReference>
<evidence type="ECO:0000259" key="15">
    <source>
        <dbReference type="Pfam" id="PF12832"/>
    </source>
</evidence>
<dbReference type="InterPro" id="IPR036259">
    <property type="entry name" value="MFS_trans_sf"/>
</dbReference>
<evidence type="ECO:0000256" key="4">
    <source>
        <dbReference type="ARBA" id="ARBA00022692"/>
    </source>
</evidence>
<evidence type="ECO:0000256" key="8">
    <source>
        <dbReference type="ARBA" id="ARBA00023136"/>
    </source>
</evidence>
<gene>
    <name evidence="16" type="ORF">CCMP2556_LOCUS8069</name>
</gene>
<evidence type="ECO:0000313" key="17">
    <source>
        <dbReference type="Proteomes" id="UP001642484"/>
    </source>
</evidence>
<keyword evidence="7" id="KW-0560">Oxidoreductase</keyword>
<keyword evidence="4 13" id="KW-0812">Transmembrane</keyword>
<comment type="catalytic activity">
    <reaction evidence="11">
        <text>IMP + NH4(+) + NADP(+) = GMP + NADPH + 2 H(+)</text>
        <dbReference type="Rhea" id="RHEA:17185"/>
        <dbReference type="ChEBI" id="CHEBI:15378"/>
        <dbReference type="ChEBI" id="CHEBI:28938"/>
        <dbReference type="ChEBI" id="CHEBI:57783"/>
        <dbReference type="ChEBI" id="CHEBI:58053"/>
        <dbReference type="ChEBI" id="CHEBI:58115"/>
        <dbReference type="ChEBI" id="CHEBI:58349"/>
        <dbReference type="EC" id="1.7.1.7"/>
    </reaction>
</comment>
<comment type="subcellular location">
    <subcellularLocation>
        <location evidence="1">Membrane</location>
        <topology evidence="1">Multi-pass membrane protein</topology>
    </subcellularLocation>
</comment>
<feature type="transmembrane region" description="Helical" evidence="13">
    <location>
        <begin position="136"/>
        <end position="159"/>
    </location>
</feature>
<feature type="domain" description="Major facilitator superfamily associated" evidence="15">
    <location>
        <begin position="73"/>
        <end position="420"/>
    </location>
</feature>
<protein>
    <recommendedName>
        <fullName evidence="3">GMP reductase</fullName>
        <ecNumber evidence="2">1.7.1.7</ecNumber>
    </recommendedName>
    <alternativeName>
        <fullName evidence="9">Guanosine 5'-monophosphate oxidoreductase</fullName>
    </alternativeName>
</protein>